<dbReference type="Proteomes" id="UP000503399">
    <property type="component" value="Chromosome"/>
</dbReference>
<sequence>MAATSYSLRNRELSDKGHRIAMQRIYPAWWGVPAGSVAEVEVRRSDDAGDVNRTLDLSLSVDYVLEVRPPGATPRTPQWIRLSVQERFRRQTPPERRDVTITLWNPCSHTPSEYHKGVPQWLLTGWLNQSETDLEDAVVVSWPDLQLAIMAGDIPVQERINHRTGQPFWILRVSDLDRGGLVRWRLPLA</sequence>
<dbReference type="AlphaFoldDB" id="A0A6F8ZII3"/>
<dbReference type="EMBL" id="LR778114">
    <property type="protein sequence ID" value="CAB1129535.1"/>
    <property type="molecule type" value="Genomic_DNA"/>
</dbReference>
<evidence type="ECO:0000313" key="1">
    <source>
        <dbReference type="EMBL" id="CAB1129535.1"/>
    </source>
</evidence>
<keyword evidence="2" id="KW-1185">Reference proteome</keyword>
<reference evidence="1 2" key="1">
    <citation type="submission" date="2020-02" db="EMBL/GenBank/DDBJ databases">
        <authorList>
            <person name="Hogendoorn C."/>
        </authorList>
    </citation>
    <scope>NUCLEOTIDE SEQUENCE [LARGE SCALE GENOMIC DNA]</scope>
    <source>
        <strain evidence="1">R501</strain>
    </source>
</reference>
<name>A0A6F8ZII3_9FIRM</name>
<dbReference type="KEGG" id="hfv:R50_2038"/>
<accession>A0A6F8ZII3</accession>
<evidence type="ECO:0000313" key="2">
    <source>
        <dbReference type="Proteomes" id="UP000503399"/>
    </source>
</evidence>
<organism evidence="1 2">
    <name type="scientific">Candidatus Hydrogenisulfobacillus filiaventi</name>
    <dbReference type="NCBI Taxonomy" id="2707344"/>
    <lineage>
        <taxon>Bacteria</taxon>
        <taxon>Bacillati</taxon>
        <taxon>Bacillota</taxon>
        <taxon>Clostridia</taxon>
        <taxon>Eubacteriales</taxon>
        <taxon>Clostridiales Family XVII. Incertae Sedis</taxon>
        <taxon>Candidatus Hydrogenisulfobacillus</taxon>
    </lineage>
</organism>
<proteinExistence type="predicted"/>
<protein>
    <submittedName>
        <fullName evidence="1">Uncharacterized protein</fullName>
    </submittedName>
</protein>
<gene>
    <name evidence="1" type="ORF">R50_2038</name>
</gene>